<dbReference type="InterPro" id="IPR028082">
    <property type="entry name" value="Peripla_BP_I"/>
</dbReference>
<gene>
    <name evidence="5" type="ORF">SPIRO4BDMA_50646</name>
</gene>
<keyword evidence="3" id="KW-0804">Transcription</keyword>
<dbReference type="AlphaFoldDB" id="A0A3P3XS55"/>
<dbReference type="CDD" id="cd01392">
    <property type="entry name" value="HTH_LacI"/>
    <property type="match status" value="1"/>
</dbReference>
<dbReference type="PROSITE" id="PS00356">
    <property type="entry name" value="HTH_LACI_1"/>
    <property type="match status" value="1"/>
</dbReference>
<sequence>MVTIRDVAIAAGVSVSTVSHALSGKRPISQATKDKIHDAIERLGYEPNPAARALRTTTSGVIGFFAFDITEVFAARIIHGAEKIAREKSSYLLFTSGVEFNNDITSAIDFLRKRRVDGIIAAYGVRQAIRPEMRVAFDLPAVTVNTFIYDSIPSVQPDDFAGGREAALHLVARGARRLAVIAGPEMRLASMERLAGFTKALEECGIGFDPSRRVVHGDFTAESGAHCMDVLLEVCPDMDAVFCANDYMAAGAINRALARGRTIPGDLRVVGYDDREFSSFWPIPITTFALPLERMGEVSAAMLFERIEGREPDPMRVLLPSRLIIRQSS</sequence>
<dbReference type="Pfam" id="PF00356">
    <property type="entry name" value="LacI"/>
    <property type="match status" value="1"/>
</dbReference>
<dbReference type="Gene3D" id="3.40.50.2300">
    <property type="match status" value="2"/>
</dbReference>
<dbReference type="GO" id="GO:0003700">
    <property type="term" value="F:DNA-binding transcription factor activity"/>
    <property type="evidence" value="ECO:0007669"/>
    <property type="project" value="TreeGrafter"/>
</dbReference>
<keyword evidence="1" id="KW-0805">Transcription regulation</keyword>
<dbReference type="EMBL" id="FWDO01000005">
    <property type="protein sequence ID" value="SLM19131.1"/>
    <property type="molecule type" value="Genomic_DNA"/>
</dbReference>
<dbReference type="PANTHER" id="PTHR30146:SF109">
    <property type="entry name" value="HTH-TYPE TRANSCRIPTIONAL REGULATOR GALS"/>
    <property type="match status" value="1"/>
</dbReference>
<accession>A0A3P3XS55</accession>
<evidence type="ECO:0000256" key="3">
    <source>
        <dbReference type="ARBA" id="ARBA00023163"/>
    </source>
</evidence>
<reference evidence="5" key="1">
    <citation type="submission" date="2017-02" db="EMBL/GenBank/DDBJ databases">
        <authorList>
            <person name="Regsiter A."/>
            <person name="William W."/>
        </authorList>
    </citation>
    <scope>NUCLEOTIDE SEQUENCE</scope>
    <source>
        <strain evidence="5">BdmA 4</strain>
    </source>
</reference>
<evidence type="ECO:0000259" key="4">
    <source>
        <dbReference type="PROSITE" id="PS50932"/>
    </source>
</evidence>
<dbReference type="Pfam" id="PF13377">
    <property type="entry name" value="Peripla_BP_3"/>
    <property type="match status" value="1"/>
</dbReference>
<dbReference type="GO" id="GO:0000976">
    <property type="term" value="F:transcription cis-regulatory region binding"/>
    <property type="evidence" value="ECO:0007669"/>
    <property type="project" value="TreeGrafter"/>
</dbReference>
<proteinExistence type="predicted"/>
<evidence type="ECO:0000256" key="1">
    <source>
        <dbReference type="ARBA" id="ARBA00023015"/>
    </source>
</evidence>
<protein>
    <submittedName>
        <fullName evidence="5">Transcriptional regulator, LacI family</fullName>
    </submittedName>
</protein>
<evidence type="ECO:0000256" key="2">
    <source>
        <dbReference type="ARBA" id="ARBA00023125"/>
    </source>
</evidence>
<feature type="domain" description="HTH lacI-type" evidence="4">
    <location>
        <begin position="2"/>
        <end position="56"/>
    </location>
</feature>
<dbReference type="Gene3D" id="1.10.260.40">
    <property type="entry name" value="lambda repressor-like DNA-binding domains"/>
    <property type="match status" value="1"/>
</dbReference>
<name>A0A3P3XS55_9SPIR</name>
<evidence type="ECO:0000313" key="5">
    <source>
        <dbReference type="EMBL" id="SLM19131.1"/>
    </source>
</evidence>
<dbReference type="InterPro" id="IPR000843">
    <property type="entry name" value="HTH_LacI"/>
</dbReference>
<organism evidence="5">
    <name type="scientific">uncultured spirochete</name>
    <dbReference type="NCBI Taxonomy" id="156406"/>
    <lineage>
        <taxon>Bacteria</taxon>
        <taxon>Pseudomonadati</taxon>
        <taxon>Spirochaetota</taxon>
        <taxon>Spirochaetia</taxon>
        <taxon>Spirochaetales</taxon>
        <taxon>environmental samples</taxon>
    </lineage>
</organism>
<dbReference type="PANTHER" id="PTHR30146">
    <property type="entry name" value="LACI-RELATED TRANSCRIPTIONAL REPRESSOR"/>
    <property type="match status" value="1"/>
</dbReference>
<dbReference type="SUPFAM" id="SSF47413">
    <property type="entry name" value="lambda repressor-like DNA-binding domains"/>
    <property type="match status" value="1"/>
</dbReference>
<dbReference type="InterPro" id="IPR046335">
    <property type="entry name" value="LacI/GalR-like_sensor"/>
</dbReference>
<dbReference type="SMART" id="SM00354">
    <property type="entry name" value="HTH_LACI"/>
    <property type="match status" value="1"/>
</dbReference>
<dbReference type="SUPFAM" id="SSF53822">
    <property type="entry name" value="Periplasmic binding protein-like I"/>
    <property type="match status" value="1"/>
</dbReference>
<keyword evidence="2" id="KW-0238">DNA-binding</keyword>
<dbReference type="CDD" id="cd06288">
    <property type="entry name" value="PBP1_sucrose_transcription_regulator"/>
    <property type="match status" value="1"/>
</dbReference>
<dbReference type="InterPro" id="IPR010982">
    <property type="entry name" value="Lambda_DNA-bd_dom_sf"/>
</dbReference>
<dbReference type="PROSITE" id="PS50932">
    <property type="entry name" value="HTH_LACI_2"/>
    <property type="match status" value="1"/>
</dbReference>